<organism evidence="2 3">
    <name type="scientific">Gossypium arboreum</name>
    <name type="common">Tree cotton</name>
    <name type="synonym">Gossypium nanking</name>
    <dbReference type="NCBI Taxonomy" id="29729"/>
    <lineage>
        <taxon>Eukaryota</taxon>
        <taxon>Viridiplantae</taxon>
        <taxon>Streptophyta</taxon>
        <taxon>Embryophyta</taxon>
        <taxon>Tracheophyta</taxon>
        <taxon>Spermatophyta</taxon>
        <taxon>Magnoliopsida</taxon>
        <taxon>eudicotyledons</taxon>
        <taxon>Gunneridae</taxon>
        <taxon>Pentapetalae</taxon>
        <taxon>rosids</taxon>
        <taxon>malvids</taxon>
        <taxon>Malvales</taxon>
        <taxon>Malvaceae</taxon>
        <taxon>Malvoideae</taxon>
        <taxon>Gossypium</taxon>
    </lineage>
</organism>
<accession>A0ABR0P1K0</accession>
<evidence type="ECO:0000256" key="1">
    <source>
        <dbReference type="SAM" id="MobiDB-lite"/>
    </source>
</evidence>
<feature type="region of interest" description="Disordered" evidence="1">
    <location>
        <begin position="33"/>
        <end position="60"/>
    </location>
</feature>
<keyword evidence="3" id="KW-1185">Reference proteome</keyword>
<gene>
    <name evidence="2" type="ORF">PVK06_027918</name>
</gene>
<evidence type="ECO:0000313" key="3">
    <source>
        <dbReference type="Proteomes" id="UP001358586"/>
    </source>
</evidence>
<protein>
    <submittedName>
        <fullName evidence="2">Uncharacterized protein</fullName>
    </submittedName>
</protein>
<dbReference type="EMBL" id="JARKNE010000008">
    <property type="protein sequence ID" value="KAK5812488.1"/>
    <property type="molecule type" value="Genomic_DNA"/>
</dbReference>
<name>A0ABR0P1K0_GOSAR</name>
<proteinExistence type="predicted"/>
<evidence type="ECO:0000313" key="2">
    <source>
        <dbReference type="EMBL" id="KAK5812488.1"/>
    </source>
</evidence>
<sequence>MDGPQQRHSLTCLRGSHHQPKRVTMMMRKMRTKWRTSLSHHRTMSRNPTNFVDTKIVSQN</sequence>
<feature type="compositionally biased region" description="Basic residues" evidence="1">
    <location>
        <begin position="33"/>
        <end position="44"/>
    </location>
</feature>
<comment type="caution">
    <text evidence="2">The sequence shown here is derived from an EMBL/GenBank/DDBJ whole genome shotgun (WGS) entry which is preliminary data.</text>
</comment>
<dbReference type="Proteomes" id="UP001358586">
    <property type="component" value="Chromosome 8"/>
</dbReference>
<feature type="compositionally biased region" description="Polar residues" evidence="1">
    <location>
        <begin position="45"/>
        <end position="60"/>
    </location>
</feature>
<reference evidence="2 3" key="1">
    <citation type="submission" date="2023-03" db="EMBL/GenBank/DDBJ databases">
        <title>WGS of Gossypium arboreum.</title>
        <authorList>
            <person name="Yu D."/>
        </authorList>
    </citation>
    <scope>NUCLEOTIDE SEQUENCE [LARGE SCALE GENOMIC DNA]</scope>
    <source>
        <tissue evidence="2">Leaf</tissue>
    </source>
</reference>